<keyword evidence="1" id="KW-0812">Transmembrane</keyword>
<dbReference type="InterPro" id="IPR050713">
    <property type="entry name" value="RTP_Phos/Ushers"/>
</dbReference>
<dbReference type="GO" id="GO:0043235">
    <property type="term" value="C:receptor complex"/>
    <property type="evidence" value="ECO:0007669"/>
    <property type="project" value="TreeGrafter"/>
</dbReference>
<dbReference type="Pfam" id="PF00102">
    <property type="entry name" value="Y_phosphatase"/>
    <property type="match status" value="1"/>
</dbReference>
<dbReference type="InterPro" id="IPR003595">
    <property type="entry name" value="Tyr_Pase_cat"/>
</dbReference>
<evidence type="ECO:0000313" key="7">
    <source>
        <dbReference type="Proteomes" id="UP000515152"/>
    </source>
</evidence>
<evidence type="ECO:0000313" key="8">
    <source>
        <dbReference type="RefSeq" id="XP_042560058.1"/>
    </source>
</evidence>
<feature type="compositionally biased region" description="Polar residues" evidence="4">
    <location>
        <begin position="44"/>
        <end position="54"/>
    </location>
</feature>
<dbReference type="AlphaFoldDB" id="A0A8M1KCQ6"/>
<feature type="domain" description="Tyrosine specific protein phosphatases" evidence="6">
    <location>
        <begin position="53"/>
        <end position="100"/>
    </location>
</feature>
<evidence type="ECO:0000256" key="1">
    <source>
        <dbReference type="ARBA" id="ARBA00022692"/>
    </source>
</evidence>
<dbReference type="RefSeq" id="XP_042560058.1">
    <property type="nucleotide sequence ID" value="XM_042704124.1"/>
</dbReference>
<dbReference type="Proteomes" id="UP000515152">
    <property type="component" value="Unplaced"/>
</dbReference>
<evidence type="ECO:0000256" key="4">
    <source>
        <dbReference type="SAM" id="MobiDB-lite"/>
    </source>
</evidence>
<dbReference type="KEGG" id="char:122129091"/>
<accession>A0A8M1KCQ6</accession>
<evidence type="ECO:0000259" key="6">
    <source>
        <dbReference type="PROSITE" id="PS50056"/>
    </source>
</evidence>
<protein>
    <submittedName>
        <fullName evidence="8">Receptor-type tyrosine-protein phosphatase eta-like</fullName>
    </submittedName>
</protein>
<keyword evidence="2" id="KW-0472">Membrane</keyword>
<evidence type="ECO:0000256" key="3">
    <source>
        <dbReference type="ARBA" id="ARBA00023180"/>
    </source>
</evidence>
<dbReference type="PROSITE" id="PS50056">
    <property type="entry name" value="TYR_PHOSPHATASE_2"/>
    <property type="match status" value="1"/>
</dbReference>
<organism evidence="7 8">
    <name type="scientific">Clupea harengus</name>
    <name type="common">Atlantic herring</name>
    <dbReference type="NCBI Taxonomy" id="7950"/>
    <lineage>
        <taxon>Eukaryota</taxon>
        <taxon>Metazoa</taxon>
        <taxon>Chordata</taxon>
        <taxon>Craniata</taxon>
        <taxon>Vertebrata</taxon>
        <taxon>Euteleostomi</taxon>
        <taxon>Actinopterygii</taxon>
        <taxon>Neopterygii</taxon>
        <taxon>Teleostei</taxon>
        <taxon>Clupei</taxon>
        <taxon>Clupeiformes</taxon>
        <taxon>Clupeoidei</taxon>
        <taxon>Clupeidae</taxon>
        <taxon>Clupea</taxon>
    </lineage>
</organism>
<reference evidence="8" key="1">
    <citation type="submission" date="2025-08" db="UniProtKB">
        <authorList>
            <consortium name="RefSeq"/>
        </authorList>
    </citation>
    <scope>IDENTIFICATION</scope>
</reference>
<feature type="compositionally biased region" description="Polar residues" evidence="4">
    <location>
        <begin position="22"/>
        <end position="35"/>
    </location>
</feature>
<dbReference type="PROSITE" id="PS50055">
    <property type="entry name" value="TYR_PHOSPHATASE_PTP"/>
    <property type="match status" value="1"/>
</dbReference>
<dbReference type="PANTHER" id="PTHR46957:SF5">
    <property type="entry name" value="PROTEIN-TYROSINE-PHOSPHATASE"/>
    <property type="match status" value="1"/>
</dbReference>
<keyword evidence="7" id="KW-1185">Reference proteome</keyword>
<dbReference type="OrthoDB" id="8609993at2759"/>
<gene>
    <name evidence="8" type="primary">LOC122129091</name>
</gene>
<dbReference type="SMART" id="SM00404">
    <property type="entry name" value="PTPc_motif"/>
    <property type="match status" value="1"/>
</dbReference>
<evidence type="ECO:0000259" key="5">
    <source>
        <dbReference type="PROSITE" id="PS50055"/>
    </source>
</evidence>
<name>A0A8M1KCQ6_CLUHA</name>
<feature type="region of interest" description="Disordered" evidence="4">
    <location>
        <begin position="11"/>
        <end position="54"/>
    </location>
</feature>
<keyword evidence="2" id="KW-1133">Transmembrane helix</keyword>
<dbReference type="GO" id="GO:0004725">
    <property type="term" value="F:protein tyrosine phosphatase activity"/>
    <property type="evidence" value="ECO:0007669"/>
    <property type="project" value="InterPro"/>
</dbReference>
<keyword evidence="3" id="KW-0325">Glycoprotein</keyword>
<sequence>MNKLKLLRQCGGDSQAVKPSSGAKQCSNKQPTNTAALRRENAAQDGSRQTQQSVGRTGTFIAIDRIIFQIERESIADVFGITYEMRMHRPLMVQTEDQYVFLNQCALDVIKSRMGTNVDLIYQNTGAMDIYENLKPNLP</sequence>
<dbReference type="InterPro" id="IPR000242">
    <property type="entry name" value="PTP_cat"/>
</dbReference>
<evidence type="ECO:0000256" key="2">
    <source>
        <dbReference type="ARBA" id="ARBA00022989"/>
    </source>
</evidence>
<proteinExistence type="predicted"/>
<dbReference type="GeneID" id="122129091"/>
<dbReference type="InterPro" id="IPR000387">
    <property type="entry name" value="Tyr_Pase_dom"/>
</dbReference>
<dbReference type="PANTHER" id="PTHR46957">
    <property type="entry name" value="CYTOKINE RECEPTOR"/>
    <property type="match status" value="1"/>
</dbReference>
<feature type="domain" description="Tyrosine-protein phosphatase" evidence="5">
    <location>
        <begin position="54"/>
        <end position="109"/>
    </location>
</feature>